<keyword evidence="4" id="KW-1185">Reference proteome</keyword>
<evidence type="ECO:0000256" key="2">
    <source>
        <dbReference type="SAM" id="MobiDB-lite"/>
    </source>
</evidence>
<dbReference type="AlphaFoldDB" id="A0A2S2QGT1"/>
<protein>
    <submittedName>
        <fullName evidence="5">Protein CDV3 homolog isoform X2</fullName>
    </submittedName>
</protein>
<feature type="region of interest" description="Disordered" evidence="2">
    <location>
        <begin position="1"/>
        <end position="214"/>
    </location>
</feature>
<dbReference type="RefSeq" id="XP_025423578.1">
    <property type="nucleotide sequence ID" value="XM_025567793.1"/>
</dbReference>
<dbReference type="EMBL" id="GGMS01007762">
    <property type="protein sequence ID" value="MBY76965.1"/>
    <property type="molecule type" value="Transcribed_RNA"/>
</dbReference>
<reference evidence="3" key="1">
    <citation type="submission" date="2018-04" db="EMBL/GenBank/DDBJ databases">
        <title>Transcriptome assembly of Sipha flava.</title>
        <authorList>
            <person name="Scully E.D."/>
            <person name="Geib S.M."/>
            <person name="Palmer N.A."/>
            <person name="Koch K."/>
            <person name="Bradshaw J."/>
            <person name="Heng-Moss T."/>
            <person name="Sarath G."/>
        </authorList>
    </citation>
    <scope>NUCLEOTIDE SEQUENCE</scope>
</reference>
<feature type="compositionally biased region" description="Acidic residues" evidence="2">
    <location>
        <begin position="100"/>
        <end position="112"/>
    </location>
</feature>
<dbReference type="OrthoDB" id="6615344at2759"/>
<dbReference type="Proteomes" id="UP000694846">
    <property type="component" value="Unplaced"/>
</dbReference>
<feature type="compositionally biased region" description="Basic and acidic residues" evidence="2">
    <location>
        <begin position="35"/>
        <end position="48"/>
    </location>
</feature>
<reference evidence="5" key="2">
    <citation type="submission" date="2025-04" db="UniProtKB">
        <authorList>
            <consortium name="RefSeq"/>
        </authorList>
    </citation>
    <scope>IDENTIFICATION</scope>
    <source>
        <tissue evidence="5">Whole body</tissue>
    </source>
</reference>
<dbReference type="PANTHER" id="PTHR16284:SF13">
    <property type="entry name" value="PROTEIN CDV3 HOMOLOG"/>
    <property type="match status" value="1"/>
</dbReference>
<evidence type="ECO:0000256" key="1">
    <source>
        <dbReference type="ARBA" id="ARBA00006062"/>
    </source>
</evidence>
<feature type="compositionally biased region" description="Polar residues" evidence="2">
    <location>
        <begin position="83"/>
        <end position="97"/>
    </location>
</feature>
<dbReference type="InterPro" id="IPR026806">
    <property type="entry name" value="CDV3"/>
</dbReference>
<dbReference type="PANTHER" id="PTHR16284">
    <property type="entry name" value="PROTEIN CDV3 HOMOLOG"/>
    <property type="match status" value="1"/>
</dbReference>
<gene>
    <name evidence="5" type="primary">LOC112692955</name>
    <name evidence="3" type="ORF">g.96787</name>
</gene>
<sequence>MADLDNFFAKKDRKKSNKGKKFSTSSDNVTTSQEELQKKQDKQKKERALIQSNYSNENNENKSSTKEEEWNEYQEEIKDYTTLKIQNLTTDSPYYSDNNDKEDDVEFEENEAGEMVPKRKNPGPWKVHEPEPTPPTNAPEPVVEEKKEVKKNAYVPPAHRNNFQGGPRSAPRSKTSLDVKDEDMFPTLQGNNTVKRSVAPAAKKVETPVWSKYQ</sequence>
<dbReference type="GO" id="GO:0005737">
    <property type="term" value="C:cytoplasm"/>
    <property type="evidence" value="ECO:0007669"/>
    <property type="project" value="TreeGrafter"/>
</dbReference>
<accession>A0A2S2QGT1</accession>
<evidence type="ECO:0000313" key="5">
    <source>
        <dbReference type="RefSeq" id="XP_025423578.1"/>
    </source>
</evidence>
<evidence type="ECO:0000313" key="4">
    <source>
        <dbReference type="Proteomes" id="UP000694846"/>
    </source>
</evidence>
<dbReference type="Pfam" id="PF15359">
    <property type="entry name" value="CDV3"/>
    <property type="match status" value="1"/>
</dbReference>
<name>A0A2S2QGT1_9HEMI</name>
<feature type="compositionally biased region" description="Basic residues" evidence="2">
    <location>
        <begin position="11"/>
        <end position="21"/>
    </location>
</feature>
<proteinExistence type="inferred from homology"/>
<organism evidence="3">
    <name type="scientific">Sipha flava</name>
    <name type="common">yellow sugarcane aphid</name>
    <dbReference type="NCBI Taxonomy" id="143950"/>
    <lineage>
        <taxon>Eukaryota</taxon>
        <taxon>Metazoa</taxon>
        <taxon>Ecdysozoa</taxon>
        <taxon>Arthropoda</taxon>
        <taxon>Hexapoda</taxon>
        <taxon>Insecta</taxon>
        <taxon>Pterygota</taxon>
        <taxon>Neoptera</taxon>
        <taxon>Paraneoptera</taxon>
        <taxon>Hemiptera</taxon>
        <taxon>Sternorrhyncha</taxon>
        <taxon>Aphidomorpha</taxon>
        <taxon>Aphidoidea</taxon>
        <taxon>Aphididae</taxon>
        <taxon>Sipha</taxon>
    </lineage>
</organism>
<feature type="compositionally biased region" description="Basic and acidic residues" evidence="2">
    <location>
        <begin position="59"/>
        <end position="68"/>
    </location>
</feature>
<comment type="similarity">
    <text evidence="1">Belongs to the CDV3 family.</text>
</comment>
<evidence type="ECO:0000313" key="3">
    <source>
        <dbReference type="EMBL" id="MBY76965.1"/>
    </source>
</evidence>
<dbReference type="GeneID" id="112692955"/>